<proteinExistence type="predicted"/>
<protein>
    <submittedName>
        <fullName evidence="1">Spectrin beta chain, non-erythrocytic 4</fullName>
    </submittedName>
</protein>
<reference evidence="1 2" key="1">
    <citation type="submission" date="2021-06" db="EMBL/GenBank/DDBJ databases">
        <authorList>
            <person name="Palmer J.M."/>
        </authorList>
    </citation>
    <scope>NUCLEOTIDE SEQUENCE [LARGE SCALE GENOMIC DNA]</scope>
    <source>
        <strain evidence="1 2">XR_2019</strain>
        <tissue evidence="1">Muscle</tissue>
    </source>
</reference>
<dbReference type="EMBL" id="JAHRIM010066005">
    <property type="protein sequence ID" value="MEQ2272244.1"/>
    <property type="molecule type" value="Genomic_DNA"/>
</dbReference>
<comment type="caution">
    <text evidence="1">The sequence shown here is derived from an EMBL/GenBank/DDBJ whole genome shotgun (WGS) entry which is preliminary data.</text>
</comment>
<feature type="non-terminal residue" evidence="1">
    <location>
        <position position="1"/>
    </location>
</feature>
<dbReference type="Proteomes" id="UP001444071">
    <property type="component" value="Unassembled WGS sequence"/>
</dbReference>
<dbReference type="Gene3D" id="1.20.58.60">
    <property type="match status" value="1"/>
</dbReference>
<accession>A0ABV0WT32</accession>
<gene>
    <name evidence="1" type="primary">SPTBN4_2</name>
    <name evidence="1" type="ORF">XENORESO_017431</name>
</gene>
<keyword evidence="2" id="KW-1185">Reference proteome</keyword>
<name>A0ABV0WT32_9TELE</name>
<sequence>YQPCDPQVICNRVNHVSSCLEELKQLAAKRRAELEESRQLWAFFQVGWVGEVLHLCCI</sequence>
<evidence type="ECO:0000313" key="2">
    <source>
        <dbReference type="Proteomes" id="UP001444071"/>
    </source>
</evidence>
<dbReference type="SUPFAM" id="SSF46966">
    <property type="entry name" value="Spectrin repeat"/>
    <property type="match status" value="1"/>
</dbReference>
<organism evidence="1 2">
    <name type="scientific">Xenotaenia resolanae</name>
    <dbReference type="NCBI Taxonomy" id="208358"/>
    <lineage>
        <taxon>Eukaryota</taxon>
        <taxon>Metazoa</taxon>
        <taxon>Chordata</taxon>
        <taxon>Craniata</taxon>
        <taxon>Vertebrata</taxon>
        <taxon>Euteleostomi</taxon>
        <taxon>Actinopterygii</taxon>
        <taxon>Neopterygii</taxon>
        <taxon>Teleostei</taxon>
        <taxon>Neoteleostei</taxon>
        <taxon>Acanthomorphata</taxon>
        <taxon>Ovalentaria</taxon>
        <taxon>Atherinomorphae</taxon>
        <taxon>Cyprinodontiformes</taxon>
        <taxon>Goodeidae</taxon>
        <taxon>Xenotaenia</taxon>
    </lineage>
</organism>
<evidence type="ECO:0000313" key="1">
    <source>
        <dbReference type="EMBL" id="MEQ2272244.1"/>
    </source>
</evidence>